<evidence type="ECO:0000313" key="3">
    <source>
        <dbReference type="Proteomes" id="UP001151081"/>
    </source>
</evidence>
<dbReference type="GO" id="GO:0003676">
    <property type="term" value="F:nucleic acid binding"/>
    <property type="evidence" value="ECO:0007669"/>
    <property type="project" value="InterPro"/>
</dbReference>
<dbReference type="Pfam" id="PF13358">
    <property type="entry name" value="DDE_3"/>
    <property type="match status" value="1"/>
</dbReference>
<protein>
    <submittedName>
        <fullName evidence="2">Transposase</fullName>
    </submittedName>
</protein>
<evidence type="ECO:0000259" key="1">
    <source>
        <dbReference type="Pfam" id="PF13358"/>
    </source>
</evidence>
<accession>A0A9X4AWS1</accession>
<sequence>MLMVAPAPPQDTWPASPRHARLIYQPPYSPGLNPIELAWSKIKAALRGFRVRTVPLLKAAICAVAQS</sequence>
<proteinExistence type="predicted"/>
<dbReference type="InterPro" id="IPR038717">
    <property type="entry name" value="Tc1-like_DDE_dom"/>
</dbReference>
<dbReference type="Proteomes" id="UP001151081">
    <property type="component" value="Unassembled WGS sequence"/>
</dbReference>
<evidence type="ECO:0000313" key="2">
    <source>
        <dbReference type="EMBL" id="MDC3985612.1"/>
    </source>
</evidence>
<name>A0A9X4AWS1_9BACT</name>
<feature type="domain" description="Tc1-like transposase DDE" evidence="1">
    <location>
        <begin position="19"/>
        <end position="48"/>
    </location>
</feature>
<keyword evidence="3" id="KW-1185">Reference proteome</keyword>
<dbReference type="Gene3D" id="3.30.420.10">
    <property type="entry name" value="Ribonuclease H-like superfamily/Ribonuclease H"/>
    <property type="match status" value="1"/>
</dbReference>
<dbReference type="RefSeq" id="WP_372518184.1">
    <property type="nucleotide sequence ID" value="NZ_JAGTJK010000011.1"/>
</dbReference>
<dbReference type="AlphaFoldDB" id="A0A9X4AWS1"/>
<comment type="caution">
    <text evidence="2">The sequence shown here is derived from an EMBL/GenBank/DDBJ whole genome shotgun (WGS) entry which is preliminary data.</text>
</comment>
<dbReference type="EMBL" id="JAGTJJ010000030">
    <property type="protein sequence ID" value="MDC3985612.1"/>
    <property type="molecule type" value="Genomic_DNA"/>
</dbReference>
<dbReference type="InterPro" id="IPR036397">
    <property type="entry name" value="RNaseH_sf"/>
</dbReference>
<gene>
    <name evidence="2" type="ORF">KEG57_34350</name>
</gene>
<reference evidence="2 3" key="1">
    <citation type="submission" date="2021-04" db="EMBL/GenBank/DDBJ databases">
        <title>Genome analysis of Polyangium sp.</title>
        <authorList>
            <person name="Li Y."/>
            <person name="Wang J."/>
        </authorList>
    </citation>
    <scope>NUCLEOTIDE SEQUENCE [LARGE SCALE GENOMIC DNA]</scope>
    <source>
        <strain evidence="2 3">SDU14</strain>
    </source>
</reference>
<organism evidence="2 3">
    <name type="scientific">Polyangium jinanense</name>
    <dbReference type="NCBI Taxonomy" id="2829994"/>
    <lineage>
        <taxon>Bacteria</taxon>
        <taxon>Pseudomonadati</taxon>
        <taxon>Myxococcota</taxon>
        <taxon>Polyangia</taxon>
        <taxon>Polyangiales</taxon>
        <taxon>Polyangiaceae</taxon>
        <taxon>Polyangium</taxon>
    </lineage>
</organism>